<reference evidence="6 7" key="1">
    <citation type="journal article" date="2015" name="Genome Announc.">
        <title>Draft Genome Sequence and Gene Annotation of the Entomopathogenic Fungus Verticillium hemipterigenum.</title>
        <authorList>
            <person name="Horn F."/>
            <person name="Habel A."/>
            <person name="Scharf D.H."/>
            <person name="Dworschak J."/>
            <person name="Brakhage A.A."/>
            <person name="Guthke R."/>
            <person name="Hertweck C."/>
            <person name="Linde J."/>
        </authorList>
    </citation>
    <scope>NUCLEOTIDE SEQUENCE [LARGE SCALE GENOMIC DNA]</scope>
</reference>
<sequence length="269" mass="29930">MTFTNAPVSRLVVLGLVSASIGASLLDIKHYFYILIDTHLFRYGQFWRLLAYQLCYTNSAEVLFAAIGFYNMRSVERLWGSRKYASFLVTSALFTAIIPPIIQTILRPFAPSILNYIPAGPTPILFAVLAQYHAMVPHMYKYRIATSQAPPSSEPFSGLTLSDKSYQYAMAGHLALLQWPGSLIGAVVGWLTGVAYRNGVMPLAIINWRVPGWMVGIRAQRRSAEFEGLRRRLEDDGTATSTGVAGADAQGDRRRTMGQQIVDQFREAL</sequence>
<evidence type="ECO:0000256" key="4">
    <source>
        <dbReference type="ARBA" id="ARBA00023136"/>
    </source>
</evidence>
<evidence type="ECO:0000256" key="5">
    <source>
        <dbReference type="SAM" id="Phobius"/>
    </source>
</evidence>
<dbReference type="EMBL" id="CDHN01000003">
    <property type="protein sequence ID" value="CEJ89713.1"/>
    <property type="molecule type" value="Genomic_DNA"/>
</dbReference>
<dbReference type="InterPro" id="IPR035952">
    <property type="entry name" value="Rhomboid-like_sf"/>
</dbReference>
<evidence type="ECO:0000313" key="7">
    <source>
        <dbReference type="Proteomes" id="UP000039046"/>
    </source>
</evidence>
<dbReference type="SUPFAM" id="SSF144091">
    <property type="entry name" value="Rhomboid-like"/>
    <property type="match status" value="1"/>
</dbReference>
<dbReference type="Proteomes" id="UP000039046">
    <property type="component" value="Unassembled WGS sequence"/>
</dbReference>
<evidence type="ECO:0000313" key="6">
    <source>
        <dbReference type="EMBL" id="CEJ89713.1"/>
    </source>
</evidence>
<dbReference type="Gene3D" id="1.20.1540.10">
    <property type="entry name" value="Rhomboid-like"/>
    <property type="match status" value="1"/>
</dbReference>
<keyword evidence="4 5" id="KW-0472">Membrane</keyword>
<feature type="transmembrane region" description="Helical" evidence="5">
    <location>
        <begin position="84"/>
        <end position="102"/>
    </location>
</feature>
<protein>
    <submittedName>
        <fullName evidence="6">Putative UBA domain-containing protein Ucp14</fullName>
    </submittedName>
</protein>
<dbReference type="HOGENOM" id="CLU_057574_0_0_1"/>
<keyword evidence="3 5" id="KW-1133">Transmembrane helix</keyword>
<feature type="transmembrane region" description="Helical" evidence="5">
    <location>
        <begin position="50"/>
        <end position="72"/>
    </location>
</feature>
<dbReference type="PANTHER" id="PTHR43066">
    <property type="entry name" value="RHOMBOID-RELATED PROTEIN"/>
    <property type="match status" value="1"/>
</dbReference>
<evidence type="ECO:0000256" key="2">
    <source>
        <dbReference type="ARBA" id="ARBA00022692"/>
    </source>
</evidence>
<dbReference type="PANTHER" id="PTHR43066:SF21">
    <property type="entry name" value="UBIQUITIN-ASSOCIATED DOMAIN-CONTAINING PROTEIN 2"/>
    <property type="match status" value="1"/>
</dbReference>
<comment type="subcellular location">
    <subcellularLocation>
        <location evidence="1">Membrane</location>
        <topology evidence="1">Multi-pass membrane protein</topology>
    </subcellularLocation>
</comment>
<evidence type="ECO:0000256" key="3">
    <source>
        <dbReference type="ARBA" id="ARBA00022989"/>
    </source>
</evidence>
<keyword evidence="7" id="KW-1185">Reference proteome</keyword>
<accession>A0A0A1THC6</accession>
<evidence type="ECO:0000256" key="1">
    <source>
        <dbReference type="ARBA" id="ARBA00004141"/>
    </source>
</evidence>
<dbReference type="GO" id="GO:0004252">
    <property type="term" value="F:serine-type endopeptidase activity"/>
    <property type="evidence" value="ECO:0007669"/>
    <property type="project" value="TreeGrafter"/>
</dbReference>
<dbReference type="GO" id="GO:0016020">
    <property type="term" value="C:membrane"/>
    <property type="evidence" value="ECO:0007669"/>
    <property type="project" value="UniProtKB-SubCell"/>
</dbReference>
<keyword evidence="2 5" id="KW-0812">Transmembrane</keyword>
<dbReference type="AlphaFoldDB" id="A0A0A1THC6"/>
<feature type="transmembrane region" description="Helical" evidence="5">
    <location>
        <begin position="114"/>
        <end position="134"/>
    </location>
</feature>
<proteinExistence type="predicted"/>
<organism evidence="6 7">
    <name type="scientific">[Torrubiella] hemipterigena</name>
    <dbReference type="NCBI Taxonomy" id="1531966"/>
    <lineage>
        <taxon>Eukaryota</taxon>
        <taxon>Fungi</taxon>
        <taxon>Dikarya</taxon>
        <taxon>Ascomycota</taxon>
        <taxon>Pezizomycotina</taxon>
        <taxon>Sordariomycetes</taxon>
        <taxon>Hypocreomycetidae</taxon>
        <taxon>Hypocreales</taxon>
        <taxon>Clavicipitaceae</taxon>
        <taxon>Clavicipitaceae incertae sedis</taxon>
        <taxon>'Torrubiella' clade</taxon>
    </lineage>
</organism>
<dbReference type="STRING" id="1531966.A0A0A1THC6"/>
<dbReference type="OrthoDB" id="272778at2759"/>
<gene>
    <name evidence="6" type="ORF">VHEMI05538</name>
</gene>
<name>A0A0A1THC6_9HYPO</name>
<dbReference type="SMART" id="SM01160">
    <property type="entry name" value="DUF1751"/>
    <property type="match status" value="1"/>
</dbReference>